<feature type="domain" description="AB hydrolase-1" evidence="1">
    <location>
        <begin position="25"/>
        <end position="260"/>
    </location>
</feature>
<dbReference type="Proteomes" id="UP001499854">
    <property type="component" value="Unassembled WGS sequence"/>
</dbReference>
<sequence>MTTTHVTSQDGTTIAVDTVGQGPTVILVGGAFNDRSTVAALAGALASSFTAVTYDRRGRVESDDKAIEDGLGFHVQNEIDDLAAVIEHVGGHAALFGHSSGGILVLEAALRGLPVDAVAVYETPYRADPDLPHAPADILDRLTEAALKGDREGAASLFLGEAMGTPPEGLEAMKQGPGWDFLLDKALTLPYDMLLSRPWEMVDRDRLAGLDKPVLAVYGDRTYPGLIAGTKAVAEAVPGAELVVLPGEDHGVLGNPEALVPSLRAFYR</sequence>
<keyword evidence="2" id="KW-0378">Hydrolase</keyword>
<protein>
    <submittedName>
        <fullName evidence="2">Alpha/beta hydrolase</fullName>
    </submittedName>
</protein>
<dbReference type="InterPro" id="IPR029058">
    <property type="entry name" value="AB_hydrolase_fold"/>
</dbReference>
<dbReference type="Gene3D" id="3.40.50.1820">
    <property type="entry name" value="alpha/beta hydrolase"/>
    <property type="match status" value="1"/>
</dbReference>
<dbReference type="Pfam" id="PF12697">
    <property type="entry name" value="Abhydrolase_6"/>
    <property type="match status" value="1"/>
</dbReference>
<evidence type="ECO:0000259" key="1">
    <source>
        <dbReference type="Pfam" id="PF12697"/>
    </source>
</evidence>
<evidence type="ECO:0000313" key="2">
    <source>
        <dbReference type="EMBL" id="GAA1989708.1"/>
    </source>
</evidence>
<accession>A0ABN2SND5</accession>
<organism evidence="2 3">
    <name type="scientific">Catenulispora subtropica</name>
    <dbReference type="NCBI Taxonomy" id="450798"/>
    <lineage>
        <taxon>Bacteria</taxon>
        <taxon>Bacillati</taxon>
        <taxon>Actinomycetota</taxon>
        <taxon>Actinomycetes</taxon>
        <taxon>Catenulisporales</taxon>
        <taxon>Catenulisporaceae</taxon>
        <taxon>Catenulispora</taxon>
    </lineage>
</organism>
<reference evidence="2 3" key="1">
    <citation type="journal article" date="2019" name="Int. J. Syst. Evol. Microbiol.">
        <title>The Global Catalogue of Microorganisms (GCM) 10K type strain sequencing project: providing services to taxonomists for standard genome sequencing and annotation.</title>
        <authorList>
            <consortium name="The Broad Institute Genomics Platform"/>
            <consortium name="The Broad Institute Genome Sequencing Center for Infectious Disease"/>
            <person name="Wu L."/>
            <person name="Ma J."/>
        </authorList>
    </citation>
    <scope>NUCLEOTIDE SEQUENCE [LARGE SCALE GENOMIC DNA]</scope>
    <source>
        <strain evidence="2 3">JCM 16013</strain>
    </source>
</reference>
<keyword evidence="3" id="KW-1185">Reference proteome</keyword>
<gene>
    <name evidence="2" type="ORF">GCM10009838_60920</name>
</gene>
<dbReference type="PANTHER" id="PTHR43433">
    <property type="entry name" value="HYDROLASE, ALPHA/BETA FOLD FAMILY PROTEIN"/>
    <property type="match status" value="1"/>
</dbReference>
<dbReference type="RefSeq" id="WP_344660600.1">
    <property type="nucleotide sequence ID" value="NZ_BAAAQM010000042.1"/>
</dbReference>
<dbReference type="InterPro" id="IPR000073">
    <property type="entry name" value="AB_hydrolase_1"/>
</dbReference>
<dbReference type="SUPFAM" id="SSF53474">
    <property type="entry name" value="alpha/beta-Hydrolases"/>
    <property type="match status" value="1"/>
</dbReference>
<evidence type="ECO:0000313" key="3">
    <source>
        <dbReference type="Proteomes" id="UP001499854"/>
    </source>
</evidence>
<comment type="caution">
    <text evidence="2">The sequence shown here is derived from an EMBL/GenBank/DDBJ whole genome shotgun (WGS) entry which is preliminary data.</text>
</comment>
<name>A0ABN2SND5_9ACTN</name>
<proteinExistence type="predicted"/>
<dbReference type="GO" id="GO:0016787">
    <property type="term" value="F:hydrolase activity"/>
    <property type="evidence" value="ECO:0007669"/>
    <property type="project" value="UniProtKB-KW"/>
</dbReference>
<dbReference type="InterPro" id="IPR050471">
    <property type="entry name" value="AB_hydrolase"/>
</dbReference>
<dbReference type="EMBL" id="BAAAQM010000042">
    <property type="protein sequence ID" value="GAA1989708.1"/>
    <property type="molecule type" value="Genomic_DNA"/>
</dbReference>
<dbReference type="PANTHER" id="PTHR43433:SF5">
    <property type="entry name" value="AB HYDROLASE-1 DOMAIN-CONTAINING PROTEIN"/>
    <property type="match status" value="1"/>
</dbReference>